<dbReference type="PROSITE" id="PS51435">
    <property type="entry name" value="AP_NUCLEASE_F1_4"/>
    <property type="match status" value="1"/>
</dbReference>
<evidence type="ECO:0000256" key="8">
    <source>
        <dbReference type="RuleBase" id="RU362131"/>
    </source>
</evidence>
<feature type="compositionally biased region" description="Acidic residues" evidence="9">
    <location>
        <begin position="18"/>
        <end position="29"/>
    </location>
</feature>
<dbReference type="GO" id="GO:0008081">
    <property type="term" value="F:phosphoric diester hydrolase activity"/>
    <property type="evidence" value="ECO:0007669"/>
    <property type="project" value="TreeGrafter"/>
</dbReference>
<feature type="binding site" evidence="6">
    <location>
        <position position="140"/>
    </location>
    <ligand>
        <name>Mg(2+)</name>
        <dbReference type="ChEBI" id="CHEBI:18420"/>
        <label>1</label>
    </ligand>
</feature>
<evidence type="ECO:0000256" key="6">
    <source>
        <dbReference type="PIRSR" id="PIRSR604808-2"/>
    </source>
</evidence>
<dbReference type="EMBL" id="KV429069">
    <property type="protein sequence ID" value="KZT68151.1"/>
    <property type="molecule type" value="Genomic_DNA"/>
</dbReference>
<name>A0A165PFJ8_9APHY</name>
<dbReference type="STRING" id="1314783.A0A165PFJ8"/>
<feature type="site" description="Important for catalytic activity" evidence="7">
    <location>
        <position position="342"/>
    </location>
</feature>
<dbReference type="InterPro" id="IPR005135">
    <property type="entry name" value="Endo/exonuclease/phosphatase"/>
</dbReference>
<dbReference type="InterPro" id="IPR036691">
    <property type="entry name" value="Endo/exonu/phosph_ase_sf"/>
</dbReference>
<dbReference type="PANTHER" id="PTHR22748">
    <property type="entry name" value="AP ENDONUCLEASE"/>
    <property type="match status" value="1"/>
</dbReference>
<gene>
    <name evidence="11" type="ORF">DAEQUDRAFT_728187</name>
</gene>
<sequence length="380" mass="41595">MSPKRVAGGKAKRKLEEESTGAETESDAEAQEKPKAQGRASKKARVDGAGAKSAGKAKGKGKGKPADDQEDAAGRGEGSELAPNGQPTNKVIPVNVSFPPREAGRVRIATWNICGLAAAQKKGFKYYVEAEDPDILILTETKVNNEPADPALTSRFPHRYWSIADKKTYSGTAILSKIKPISVNTTLPGHPDPSSVKGRIVSLEFESCWLVGTYVVNAGTGLKTLDAKNEWNKHFTAYIRSLDRQKPVVWAGDLNVAPTEKDLTNPKPNWNKTPGYTEAETRAFARILDPSLSPPASEPEAGSGEAGKFVDVWRKNHPDLRHYTYFGYRFQCRSKGIGWRLDMFVVSERLVGRVRMCEIRSEIYGASDHCPVTLELEGVL</sequence>
<accession>A0A165PFJ8</accession>
<evidence type="ECO:0000256" key="1">
    <source>
        <dbReference type="ARBA" id="ARBA00007092"/>
    </source>
</evidence>
<feature type="site" description="Transition state stabilizer" evidence="7">
    <location>
        <position position="255"/>
    </location>
</feature>
<feature type="active site" description="Proton donor/acceptor" evidence="5">
    <location>
        <position position="253"/>
    </location>
</feature>
<dbReference type="EC" id="3.1.-.-" evidence="8"/>
<keyword evidence="12" id="KW-1185">Reference proteome</keyword>
<dbReference type="OrthoDB" id="498125at2759"/>
<keyword evidence="8" id="KW-0234">DNA repair</keyword>
<evidence type="ECO:0000259" key="10">
    <source>
        <dbReference type="Pfam" id="PF03372"/>
    </source>
</evidence>
<evidence type="ECO:0000256" key="9">
    <source>
        <dbReference type="SAM" id="MobiDB-lite"/>
    </source>
</evidence>
<dbReference type="NCBIfam" id="TIGR00633">
    <property type="entry name" value="xth"/>
    <property type="match status" value="1"/>
</dbReference>
<evidence type="ECO:0000256" key="3">
    <source>
        <dbReference type="ARBA" id="ARBA00022801"/>
    </source>
</evidence>
<dbReference type="Proteomes" id="UP000076727">
    <property type="component" value="Unassembled WGS sequence"/>
</dbReference>
<feature type="compositionally biased region" description="Basic and acidic residues" evidence="9">
    <location>
        <begin position="64"/>
        <end position="78"/>
    </location>
</feature>
<dbReference type="SUPFAM" id="SSF56219">
    <property type="entry name" value="DNase I-like"/>
    <property type="match status" value="1"/>
</dbReference>
<evidence type="ECO:0000256" key="4">
    <source>
        <dbReference type="ARBA" id="ARBA00022842"/>
    </source>
</evidence>
<keyword evidence="3" id="KW-0378">Hydrolase</keyword>
<comment type="cofactor">
    <cofactor evidence="6 8">
        <name>Mg(2+)</name>
        <dbReference type="ChEBI" id="CHEBI:18420"/>
    </cofactor>
    <cofactor evidence="6 8">
        <name>Mn(2+)</name>
        <dbReference type="ChEBI" id="CHEBI:29035"/>
    </cofactor>
    <text evidence="6 8">Probably binds two magnesium or manganese ions per subunit.</text>
</comment>
<dbReference type="Pfam" id="PF03372">
    <property type="entry name" value="Exo_endo_phos"/>
    <property type="match status" value="1"/>
</dbReference>
<dbReference type="Gene3D" id="3.60.10.10">
    <property type="entry name" value="Endonuclease/exonuclease/phosphatase"/>
    <property type="match status" value="1"/>
</dbReference>
<evidence type="ECO:0000256" key="2">
    <source>
        <dbReference type="ARBA" id="ARBA00022723"/>
    </source>
</evidence>
<dbReference type="GO" id="GO:0003906">
    <property type="term" value="F:DNA-(apurinic or apyrimidinic site) endonuclease activity"/>
    <property type="evidence" value="ECO:0007669"/>
    <property type="project" value="TreeGrafter"/>
</dbReference>
<dbReference type="GO" id="GO:0008311">
    <property type="term" value="F:double-stranded DNA 3'-5' DNA exonuclease activity"/>
    <property type="evidence" value="ECO:0007669"/>
    <property type="project" value="TreeGrafter"/>
</dbReference>
<feature type="site" description="Interaction with DNA substrate" evidence="7">
    <location>
        <position position="369"/>
    </location>
</feature>
<reference evidence="11 12" key="1">
    <citation type="journal article" date="2016" name="Mol. Biol. Evol.">
        <title>Comparative Genomics of Early-Diverging Mushroom-Forming Fungi Provides Insights into the Origins of Lignocellulose Decay Capabilities.</title>
        <authorList>
            <person name="Nagy L.G."/>
            <person name="Riley R."/>
            <person name="Tritt A."/>
            <person name="Adam C."/>
            <person name="Daum C."/>
            <person name="Floudas D."/>
            <person name="Sun H."/>
            <person name="Yadav J.S."/>
            <person name="Pangilinan J."/>
            <person name="Larsson K.H."/>
            <person name="Matsuura K."/>
            <person name="Barry K."/>
            <person name="Labutti K."/>
            <person name="Kuo R."/>
            <person name="Ohm R.A."/>
            <person name="Bhattacharya S.S."/>
            <person name="Shirouzu T."/>
            <person name="Yoshinaga Y."/>
            <person name="Martin F.M."/>
            <person name="Grigoriev I.V."/>
            <person name="Hibbett D.S."/>
        </authorList>
    </citation>
    <scope>NUCLEOTIDE SEQUENCE [LARGE SCALE GENOMIC DNA]</scope>
    <source>
        <strain evidence="11 12">L-15889</strain>
    </source>
</reference>
<dbReference type="AlphaFoldDB" id="A0A165PFJ8"/>
<organism evidence="11 12">
    <name type="scientific">Daedalea quercina L-15889</name>
    <dbReference type="NCBI Taxonomy" id="1314783"/>
    <lineage>
        <taxon>Eukaryota</taxon>
        <taxon>Fungi</taxon>
        <taxon>Dikarya</taxon>
        <taxon>Basidiomycota</taxon>
        <taxon>Agaricomycotina</taxon>
        <taxon>Agaricomycetes</taxon>
        <taxon>Polyporales</taxon>
        <taxon>Fomitopsis</taxon>
    </lineage>
</organism>
<dbReference type="NCBIfam" id="TIGR00195">
    <property type="entry name" value="exoDNase_III"/>
    <property type="match status" value="1"/>
</dbReference>
<proteinExistence type="inferred from homology"/>
<feature type="domain" description="Endonuclease/exonuclease/phosphatase" evidence="10">
    <location>
        <begin position="109"/>
        <end position="369"/>
    </location>
</feature>
<protein>
    <recommendedName>
        <fullName evidence="8">DNA-(apurinic or apyrimidinic site) endonuclease</fullName>
        <ecNumber evidence="8">3.1.-.-</ecNumber>
    </recommendedName>
</protein>
<feature type="region of interest" description="Disordered" evidence="9">
    <location>
        <begin position="1"/>
        <end position="93"/>
    </location>
</feature>
<feature type="binding site" evidence="6">
    <location>
        <position position="255"/>
    </location>
    <ligand>
        <name>Mg(2+)</name>
        <dbReference type="ChEBI" id="CHEBI:18420"/>
        <label>1</label>
    </ligand>
</feature>
<dbReference type="GO" id="GO:0046872">
    <property type="term" value="F:metal ion binding"/>
    <property type="evidence" value="ECO:0007669"/>
    <property type="project" value="UniProtKB-KW"/>
</dbReference>
<evidence type="ECO:0000256" key="5">
    <source>
        <dbReference type="PIRSR" id="PIRSR604808-1"/>
    </source>
</evidence>
<feature type="active site" description="Proton acceptor" evidence="5">
    <location>
        <position position="369"/>
    </location>
</feature>
<evidence type="ECO:0000313" key="12">
    <source>
        <dbReference type="Proteomes" id="UP000076727"/>
    </source>
</evidence>
<keyword evidence="6" id="KW-0464">Manganese</keyword>
<feature type="binding site" evidence="6">
    <location>
        <position position="253"/>
    </location>
    <ligand>
        <name>Mg(2+)</name>
        <dbReference type="ChEBI" id="CHEBI:18420"/>
        <label>1</label>
    </ligand>
</feature>
<dbReference type="GO" id="GO:0005634">
    <property type="term" value="C:nucleus"/>
    <property type="evidence" value="ECO:0007669"/>
    <property type="project" value="TreeGrafter"/>
</dbReference>
<keyword evidence="8" id="KW-0227">DNA damage</keyword>
<dbReference type="PANTHER" id="PTHR22748:SF6">
    <property type="entry name" value="DNA-(APURINIC OR APYRIMIDINIC SITE) ENDONUCLEASE"/>
    <property type="match status" value="1"/>
</dbReference>
<keyword evidence="4 6" id="KW-0460">Magnesium</keyword>
<dbReference type="CDD" id="cd09087">
    <property type="entry name" value="Ape1-like_AP-endo"/>
    <property type="match status" value="1"/>
</dbReference>
<feature type="active site" evidence="5">
    <location>
        <position position="214"/>
    </location>
</feature>
<dbReference type="GO" id="GO:0006284">
    <property type="term" value="P:base-excision repair"/>
    <property type="evidence" value="ECO:0007669"/>
    <property type="project" value="TreeGrafter"/>
</dbReference>
<evidence type="ECO:0000256" key="7">
    <source>
        <dbReference type="PIRSR" id="PIRSR604808-3"/>
    </source>
</evidence>
<evidence type="ECO:0000313" key="11">
    <source>
        <dbReference type="EMBL" id="KZT68151.1"/>
    </source>
</evidence>
<comment type="similarity">
    <text evidence="1 8">Belongs to the DNA repair enzymes AP/ExoA family.</text>
</comment>
<dbReference type="InterPro" id="IPR004808">
    <property type="entry name" value="AP_endonuc_1"/>
</dbReference>
<feature type="binding site" evidence="6">
    <location>
        <position position="112"/>
    </location>
    <ligand>
        <name>Mg(2+)</name>
        <dbReference type="ChEBI" id="CHEBI:18420"/>
        <label>1</label>
    </ligand>
</feature>
<feature type="binding site" evidence="6">
    <location>
        <position position="369"/>
    </location>
    <ligand>
        <name>Mg(2+)</name>
        <dbReference type="ChEBI" id="CHEBI:18420"/>
        <label>1</label>
    </ligand>
</feature>
<keyword evidence="2 6" id="KW-0479">Metal-binding</keyword>
<feature type="binding site" evidence="6">
    <location>
        <position position="368"/>
    </location>
    <ligand>
        <name>Mg(2+)</name>
        <dbReference type="ChEBI" id="CHEBI:18420"/>
        <label>1</label>
    </ligand>
</feature>